<sequence>MNMNRKVLNDVLFRLNQNLIQKIIGSCEVEILGLAYDSRCVSFNFVFFALPGLHFNGQKFIESAIQRGSNVVVHTNDIDFYDSKVTYIKVDPCNIKRFMSNFAHVFYDEPSKKT</sequence>
<evidence type="ECO:0000313" key="2">
    <source>
        <dbReference type="EMBL" id="AFI30981.1"/>
    </source>
</evidence>
<dbReference type="Pfam" id="PF01225">
    <property type="entry name" value="Mur_ligase"/>
    <property type="match status" value="1"/>
</dbReference>
<dbReference type="EMBL" id="CP003426">
    <property type="protein sequence ID" value="AFI30981.1"/>
    <property type="molecule type" value="Genomic_DNA"/>
</dbReference>
<protein>
    <recommendedName>
        <fullName evidence="1">Mur ligase N-terminal catalytic domain-containing protein</fullName>
    </recommendedName>
</protein>
<reference evidence="2 3" key="1">
    <citation type="journal article" date="2012" name="J. Bacteriol.">
        <title>Complete Genome Sequence of Borrelia crocidurae.</title>
        <authorList>
            <person name="Elbir H."/>
            <person name="Gimenez G."/>
            <person name="Robert C."/>
            <person name="Bergstrom S."/>
            <person name="Cutler S."/>
            <person name="Raoult D."/>
            <person name="Drancourt M."/>
        </authorList>
    </citation>
    <scope>NUCLEOTIDE SEQUENCE [LARGE SCALE GENOMIC DNA]</scope>
    <source>
        <strain evidence="2 3">Achema</strain>
    </source>
</reference>
<dbReference type="Proteomes" id="UP000005212">
    <property type="component" value="Chromosome"/>
</dbReference>
<feature type="domain" description="Mur ligase N-terminal catalytic" evidence="1">
    <location>
        <begin position="31"/>
        <end position="77"/>
    </location>
</feature>
<dbReference type="GO" id="GO:0016881">
    <property type="term" value="F:acid-amino acid ligase activity"/>
    <property type="evidence" value="ECO:0007669"/>
    <property type="project" value="InterPro"/>
</dbReference>
<evidence type="ECO:0000313" key="3">
    <source>
        <dbReference type="Proteomes" id="UP000005212"/>
    </source>
</evidence>
<reference evidence="3" key="2">
    <citation type="submission" date="2012-03" db="EMBL/GenBank/DDBJ databases">
        <title>Complete genome sequence of Borrelia crocidurae.</title>
        <authorList>
            <person name="Elbir H."/>
            <person name="Gimenez G."/>
            <person name="Robert C."/>
            <person name="Raoult D."/>
            <person name="Drancourt M."/>
        </authorList>
    </citation>
    <scope>NUCLEOTIDE SEQUENCE [LARGE SCALE GENOMIC DNA]</scope>
    <source>
        <strain evidence="3">Achema</strain>
    </source>
</reference>
<evidence type="ECO:0000259" key="1">
    <source>
        <dbReference type="Pfam" id="PF01225"/>
    </source>
</evidence>
<dbReference type="Gene3D" id="3.40.1390.10">
    <property type="entry name" value="MurE/MurF, N-terminal domain"/>
    <property type="match status" value="1"/>
</dbReference>
<name>I0FBX5_BORCA</name>
<dbReference type="KEGG" id="bcw:Q7M_202"/>
<dbReference type="SUPFAM" id="SSF63418">
    <property type="entry name" value="MurE/MurF N-terminal domain"/>
    <property type="match status" value="1"/>
</dbReference>
<dbReference type="PATRIC" id="fig|1155096.3.peg.208"/>
<dbReference type="InterPro" id="IPR000713">
    <property type="entry name" value="Mur_ligase_N"/>
</dbReference>
<dbReference type="HOGENOM" id="CLU_2116269_0_0_12"/>
<gene>
    <name evidence="2" type="ordered locus">Q7M_202</name>
</gene>
<accession>I0FBX5</accession>
<dbReference type="InterPro" id="IPR035911">
    <property type="entry name" value="MurE/MurF_N"/>
</dbReference>
<dbReference type="AlphaFoldDB" id="I0FBX5"/>
<proteinExistence type="predicted"/>
<organism evidence="2 3">
    <name type="scientific">Borrelia crocidurae (strain Achema)</name>
    <dbReference type="NCBI Taxonomy" id="1155096"/>
    <lineage>
        <taxon>Bacteria</taxon>
        <taxon>Pseudomonadati</taxon>
        <taxon>Spirochaetota</taxon>
        <taxon>Spirochaetia</taxon>
        <taxon>Spirochaetales</taxon>
        <taxon>Borreliaceae</taxon>
        <taxon>Borrelia</taxon>
    </lineage>
</organism>